<evidence type="ECO:0008006" key="2">
    <source>
        <dbReference type="Google" id="ProtNLM"/>
    </source>
</evidence>
<dbReference type="KEGG" id="cfar:CI104_20195"/>
<reference evidence="1" key="1">
    <citation type="journal article" date="2018" name="Genome Biol.">
        <title>SKESA: strategic k-mer extension for scrupulous assemblies.</title>
        <authorList>
            <person name="Souvorov A."/>
            <person name="Agarwala R."/>
            <person name="Lipman D.J."/>
        </authorList>
    </citation>
    <scope>NUCLEOTIDE SEQUENCE</scope>
    <source>
        <strain evidence="1">YDC697-2</strain>
    </source>
</reference>
<accession>A0A8H9TVU9</accession>
<comment type="caution">
    <text evidence="1">The sequence shown here is derived from an EMBL/GenBank/DDBJ whole genome shotgun (WGS) entry which is preliminary data.</text>
</comment>
<sequence>MIIIKKNKLFIWLPLLLAFLFLIVSHFYKRTQTYSCTGQQKVYLNADEYMNLRIKINIHKQTVSMTVKGAHHQADGSMSRIYRQGTYQYRQFYNGLYETTLLQEQRFSIDQSPDRLSSNIFGIKVGEKINVRSNKIRNDLLVFGTEYIWVYACQMEA</sequence>
<protein>
    <recommendedName>
        <fullName evidence="2">FidL</fullName>
    </recommendedName>
</protein>
<organism evidence="1">
    <name type="scientific">Citrobacter farmeri</name>
    <dbReference type="NCBI Taxonomy" id="67824"/>
    <lineage>
        <taxon>Bacteria</taxon>
        <taxon>Pseudomonadati</taxon>
        <taxon>Pseudomonadota</taxon>
        <taxon>Gammaproteobacteria</taxon>
        <taxon>Enterobacterales</taxon>
        <taxon>Enterobacteriaceae</taxon>
        <taxon>Citrobacter</taxon>
    </lineage>
</organism>
<dbReference type="AlphaFoldDB" id="A0A8H9TVU9"/>
<dbReference type="OrthoDB" id="6629633at2"/>
<dbReference type="EMBL" id="DACSDU010000009">
    <property type="protein sequence ID" value="HAT1586198.1"/>
    <property type="molecule type" value="Genomic_DNA"/>
</dbReference>
<evidence type="ECO:0000313" key="1">
    <source>
        <dbReference type="EMBL" id="HAT1586198.1"/>
    </source>
</evidence>
<dbReference type="Proteomes" id="UP000864563">
    <property type="component" value="Unassembled WGS sequence"/>
</dbReference>
<proteinExistence type="predicted"/>
<dbReference type="RefSeq" id="WP_042322472.1">
    <property type="nucleotide sequence ID" value="NZ_CABMNX010000001.1"/>
</dbReference>
<name>A0A8H9TVU9_9ENTR</name>
<reference evidence="1" key="2">
    <citation type="submission" date="2020-11" db="EMBL/GenBank/DDBJ databases">
        <authorList>
            <consortium name="NCBI Pathogen Detection Project"/>
        </authorList>
    </citation>
    <scope>NUCLEOTIDE SEQUENCE</scope>
    <source>
        <strain evidence="1">YDC697-2</strain>
    </source>
</reference>
<dbReference type="GeneID" id="92971947"/>
<gene>
    <name evidence="1" type="ORF">I8Y00_002547</name>
</gene>